<gene>
    <name evidence="1" type="ORF">TREVI0001_2409</name>
</gene>
<evidence type="ECO:0000313" key="1">
    <source>
        <dbReference type="EMBL" id="EEV21024.1"/>
    </source>
</evidence>
<dbReference type="Proteomes" id="UP000004509">
    <property type="component" value="Unassembled WGS sequence"/>
</dbReference>
<sequence>MQHICVVASQKTVLDVQQVRLRGFLYAPSIYTAYFQKELDTPAIGGIIFTAYSLQLTAYSLQLTAYSLQLTAYSLQLTARTLFR</sequence>
<dbReference type="AlphaFoldDB" id="C8PNL3"/>
<comment type="caution">
    <text evidence="1">The sequence shown here is derived from an EMBL/GenBank/DDBJ whole genome shotgun (WGS) entry which is preliminary data.</text>
</comment>
<accession>C8PNL3</accession>
<evidence type="ECO:0000313" key="2">
    <source>
        <dbReference type="Proteomes" id="UP000004509"/>
    </source>
</evidence>
<name>C8PNL3_9SPIR</name>
<dbReference type="STRING" id="596324.TREVI0001_2409"/>
<dbReference type="EMBL" id="ACYH01000014">
    <property type="protein sequence ID" value="EEV21024.1"/>
    <property type="molecule type" value="Genomic_DNA"/>
</dbReference>
<protein>
    <submittedName>
        <fullName evidence="1">Uncharacterized protein</fullName>
    </submittedName>
</protein>
<reference evidence="1 2" key="1">
    <citation type="submission" date="2009-07" db="EMBL/GenBank/DDBJ databases">
        <authorList>
            <person name="Madupu R."/>
            <person name="Sebastian Y."/>
            <person name="Durkin A.S."/>
            <person name="Torralba M."/>
            <person name="Methe B."/>
            <person name="Sutton G.G."/>
            <person name="Strausberg R.L."/>
            <person name="Nelson K.E."/>
        </authorList>
    </citation>
    <scope>NUCLEOTIDE SEQUENCE [LARGE SCALE GENOMIC DNA]</scope>
    <source>
        <strain evidence="1 2">ATCC 35580</strain>
    </source>
</reference>
<proteinExistence type="predicted"/>
<organism evidence="1 2">
    <name type="scientific">Treponema vincentii ATCC 35580</name>
    <dbReference type="NCBI Taxonomy" id="596324"/>
    <lineage>
        <taxon>Bacteria</taxon>
        <taxon>Pseudomonadati</taxon>
        <taxon>Spirochaetota</taxon>
        <taxon>Spirochaetia</taxon>
        <taxon>Spirochaetales</taxon>
        <taxon>Treponemataceae</taxon>
        <taxon>Treponema</taxon>
    </lineage>
</organism>